<dbReference type="Pfam" id="PF13655">
    <property type="entry name" value="RVT_N"/>
    <property type="match status" value="1"/>
</dbReference>
<feature type="domain" description="Reverse transcriptase N-terminal" evidence="3">
    <location>
        <begin position="27"/>
        <end position="109"/>
    </location>
</feature>
<proteinExistence type="predicted"/>
<geneLocation type="mitochondrion" evidence="4"/>
<dbReference type="GeneID" id="30218165"/>
<keyword evidence="1" id="KW-0472">Membrane</keyword>
<evidence type="ECO:0000256" key="1">
    <source>
        <dbReference type="SAM" id="Phobius"/>
    </source>
</evidence>
<evidence type="ECO:0000259" key="3">
    <source>
        <dbReference type="Pfam" id="PF13655"/>
    </source>
</evidence>
<reference evidence="4" key="1">
    <citation type="journal article" date="2016" name="Mitochondrial DNA Part B Resour">
        <title>Complete mitochondrial genome of biraphid benthic diatom, Navicula ramosissima (Naviculales, Bacillariophyceae).</title>
        <authorList>
            <person name="An S.M."/>
            <person name="Noh J.H."/>
            <person name="Lee H.R."/>
            <person name="Choi D.H."/>
            <person name="Lee J.H."/>
            <person name="Yang E.C."/>
        </authorList>
    </citation>
    <scope>NUCLEOTIDE SEQUENCE</scope>
</reference>
<keyword evidence="4" id="KW-0496">Mitochondrion</keyword>
<keyword evidence="1" id="KW-0812">Transmembrane</keyword>
<dbReference type="EMBL" id="KX343079">
    <property type="protein sequence ID" value="AOY40389.1"/>
    <property type="molecule type" value="Genomic_DNA"/>
</dbReference>
<evidence type="ECO:0000313" key="4">
    <source>
        <dbReference type="EMBL" id="AOY40389.1"/>
    </source>
</evidence>
<name>A0A343A6V1_9STRA</name>
<gene>
    <name evidence="4" type="primary">orf218</name>
    <name evidence="4" type="ORF">Nram.m41</name>
</gene>
<dbReference type="InterPro" id="IPR051083">
    <property type="entry name" value="GrpII_Intron_Splice-Mob/Def"/>
</dbReference>
<dbReference type="Pfam" id="PF00078">
    <property type="entry name" value="RVT_1"/>
    <property type="match status" value="1"/>
</dbReference>
<dbReference type="SUPFAM" id="SSF56672">
    <property type="entry name" value="DNA/RNA polymerases"/>
    <property type="match status" value="1"/>
</dbReference>
<evidence type="ECO:0008006" key="5">
    <source>
        <dbReference type="Google" id="ProtNLM"/>
    </source>
</evidence>
<organism evidence="4">
    <name type="scientific">Navicula ramosissima</name>
    <dbReference type="NCBI Taxonomy" id="265559"/>
    <lineage>
        <taxon>Eukaryota</taxon>
        <taxon>Sar</taxon>
        <taxon>Stramenopiles</taxon>
        <taxon>Ochrophyta</taxon>
        <taxon>Bacillariophyta</taxon>
        <taxon>Bacillariophyceae</taxon>
        <taxon>Bacillariophycidae</taxon>
        <taxon>Naviculales</taxon>
        <taxon>Naviculaceae</taxon>
        <taxon>Navicula</taxon>
    </lineage>
</organism>
<accession>A0A343A6V1</accession>
<evidence type="ECO:0000259" key="2">
    <source>
        <dbReference type="Pfam" id="PF00078"/>
    </source>
</evidence>
<dbReference type="InterPro" id="IPR025960">
    <property type="entry name" value="RVT_N"/>
</dbReference>
<dbReference type="InterPro" id="IPR000477">
    <property type="entry name" value="RT_dom"/>
</dbReference>
<dbReference type="PANTHER" id="PTHR34047">
    <property type="entry name" value="NUCLEAR INTRON MATURASE 1, MITOCHONDRIAL-RELATED"/>
    <property type="match status" value="1"/>
</dbReference>
<dbReference type="AlphaFoldDB" id="A0A343A6V1"/>
<dbReference type="PANTHER" id="PTHR34047:SF10">
    <property type="entry name" value="GROUP II INTRON-ASSOCIATED OPEN READING FRAME"/>
    <property type="match status" value="1"/>
</dbReference>
<dbReference type="RefSeq" id="YP_009317757.1">
    <property type="nucleotide sequence ID" value="NC_031848.1"/>
</dbReference>
<protein>
    <recommendedName>
        <fullName evidence="5">Reverse transcriptase</fullName>
    </recommendedName>
</protein>
<feature type="domain" description="Reverse transcriptase" evidence="2">
    <location>
        <begin position="123"/>
        <end position="197"/>
    </location>
</feature>
<keyword evidence="1" id="KW-1133">Transmembrane helix</keyword>
<feature type="transmembrane region" description="Helical" evidence="1">
    <location>
        <begin position="194"/>
        <end position="213"/>
    </location>
</feature>
<sequence length="272" mass="31785">MTKCNIYINKYNKQSSWTPKSSESFVWKDTNWKHIELRLTILQNKIYAARKNHDIWKVRKLQRLILNSYDFKKLAVRKVTQLNRGKKTAGVDGIKNLNEKQRVWLVDNLRITGKAHPVRRVMIPKPKSGFRPLGIPTMYDRALQALFVMALEPEFEATFEKNSYGFRPGRSQIDAMKQIQLCLQYVMIERYKKWFLKVVQNVIVFLVITWGAVCGESRMHGFGESLAVVKQPFDSLPIYRKWKKLKGVDLSTRGPEKANPWFIGCYTIVIAE</sequence>
<dbReference type="CDD" id="cd01651">
    <property type="entry name" value="RT_G2_intron"/>
    <property type="match status" value="1"/>
</dbReference>
<dbReference type="InterPro" id="IPR043502">
    <property type="entry name" value="DNA/RNA_pol_sf"/>
</dbReference>